<reference evidence="1" key="1">
    <citation type="submission" date="2024-07" db="EMBL/GenBank/DDBJ databases">
        <title>Metagenome and Metagenome-Assembled Genomes of Archaea from a hot spring from the geothermal field of Los Azufres, Mexico.</title>
        <authorList>
            <person name="Marin-Paredes R."/>
            <person name="Martinez-Romero E."/>
            <person name="Servin-Garciduenas L.E."/>
        </authorList>
    </citation>
    <scope>NUCLEOTIDE SEQUENCE</scope>
    <source>
        <strain evidence="1">AZ1-454</strain>
    </source>
</reference>
<evidence type="ECO:0000313" key="2">
    <source>
        <dbReference type="Proteomes" id="UP000053480"/>
    </source>
</evidence>
<dbReference type="Proteomes" id="UP000053480">
    <property type="component" value="Unassembled WGS sequence"/>
</dbReference>
<name>A0ACC6TMS4_9CREN</name>
<organism evidence="1 2">
    <name type="scientific">Candidatus Aramenus sulfurataquae</name>
    <dbReference type="NCBI Taxonomy" id="1326980"/>
    <lineage>
        <taxon>Archaea</taxon>
        <taxon>Thermoproteota</taxon>
        <taxon>Thermoprotei</taxon>
        <taxon>Sulfolobales</taxon>
        <taxon>Sulfolobaceae</taxon>
        <taxon>Candidatus Aramenus</taxon>
    </lineage>
</organism>
<evidence type="ECO:0000313" key="1">
    <source>
        <dbReference type="EMBL" id="MEW9491184.1"/>
    </source>
</evidence>
<comment type="caution">
    <text evidence="1">The sequence shown here is derived from an EMBL/GenBank/DDBJ whole genome shotgun (WGS) entry which is preliminary data.</text>
</comment>
<proteinExistence type="predicted"/>
<accession>A0ACC6TMS4</accession>
<gene>
    <name evidence="1" type="ORF">TQ35_0003145</name>
</gene>
<protein>
    <submittedName>
        <fullName evidence="1">Metalloregulator ArsR/SmtB family transcription factor</fullName>
    </submittedName>
</protein>
<sequence>MGNKEPLLSELENFFQALSDKTRLEIVLLLLEGEKNVQELSASLGKSQSLISHHLACLRNCGAVKVRKVGKFVYYSIADDHVKDILSRAIDHVSEYSKSILSCEIVSQEKGQGVKAEQTETR</sequence>
<dbReference type="EMBL" id="JZWS03000003">
    <property type="protein sequence ID" value="MEW9491184.1"/>
    <property type="molecule type" value="Genomic_DNA"/>
</dbReference>